<dbReference type="InterPro" id="IPR014729">
    <property type="entry name" value="Rossmann-like_a/b/a_fold"/>
</dbReference>
<name>A0A1M6VCH1_9BACT</name>
<dbReference type="InterPro" id="IPR006426">
    <property type="entry name" value="Asn_synth_AEB"/>
</dbReference>
<dbReference type="CDD" id="cd00712">
    <property type="entry name" value="AsnB"/>
    <property type="match status" value="1"/>
</dbReference>
<comment type="pathway">
    <text evidence="1">Amino-acid biosynthesis; L-asparagine biosynthesis; L-asparagine from L-aspartate (L-Gln route): step 1/1.</text>
</comment>
<dbReference type="EMBL" id="FRAU01000006">
    <property type="protein sequence ID" value="SHK78986.1"/>
    <property type="molecule type" value="Genomic_DNA"/>
</dbReference>
<evidence type="ECO:0000256" key="8">
    <source>
        <dbReference type="PIRSR" id="PIRSR001589-2"/>
    </source>
</evidence>
<dbReference type="Proteomes" id="UP000185812">
    <property type="component" value="Unassembled WGS sequence"/>
</dbReference>
<dbReference type="InterPro" id="IPR017932">
    <property type="entry name" value="GATase_2_dom"/>
</dbReference>
<reference evidence="11" key="1">
    <citation type="submission" date="2016-11" db="EMBL/GenBank/DDBJ databases">
        <authorList>
            <person name="Varghese N."/>
            <person name="Submissions S."/>
        </authorList>
    </citation>
    <scope>NUCLEOTIDE SEQUENCE [LARGE SCALE GENOMIC DNA]</scope>
    <source>
        <strain evidence="11">DSM 22212</strain>
    </source>
</reference>
<dbReference type="OrthoDB" id="9763290at2"/>
<dbReference type="InterPro" id="IPR051786">
    <property type="entry name" value="ASN_synthetase/amidase"/>
</dbReference>
<dbReference type="PANTHER" id="PTHR43284:SF1">
    <property type="entry name" value="ASPARAGINE SYNTHETASE"/>
    <property type="match status" value="1"/>
</dbReference>
<dbReference type="SUPFAM" id="SSF52402">
    <property type="entry name" value="Adenine nucleotide alpha hydrolases-like"/>
    <property type="match status" value="1"/>
</dbReference>
<evidence type="ECO:0000313" key="10">
    <source>
        <dbReference type="EMBL" id="SHK78986.1"/>
    </source>
</evidence>
<evidence type="ECO:0000256" key="2">
    <source>
        <dbReference type="ARBA" id="ARBA00005752"/>
    </source>
</evidence>
<dbReference type="SUPFAM" id="SSF56235">
    <property type="entry name" value="N-terminal nucleophile aminohydrolases (Ntn hydrolases)"/>
    <property type="match status" value="1"/>
</dbReference>
<dbReference type="GO" id="GO:0005829">
    <property type="term" value="C:cytosol"/>
    <property type="evidence" value="ECO:0007669"/>
    <property type="project" value="TreeGrafter"/>
</dbReference>
<protein>
    <recommendedName>
        <fullName evidence="3">asparagine synthase (glutamine-hydrolyzing)</fullName>
        <ecNumber evidence="3">6.3.5.4</ecNumber>
    </recommendedName>
</protein>
<keyword evidence="5 8" id="KW-0067">ATP-binding</keyword>
<feature type="binding site" evidence="8">
    <location>
        <position position="100"/>
    </location>
    <ligand>
        <name>L-glutamine</name>
        <dbReference type="ChEBI" id="CHEBI:58359"/>
    </ligand>
</feature>
<keyword evidence="11" id="KW-1185">Reference proteome</keyword>
<gene>
    <name evidence="10" type="ORF">SAMN04488087_1981</name>
</gene>
<dbReference type="PANTHER" id="PTHR43284">
    <property type="entry name" value="ASPARAGINE SYNTHETASE (GLUTAMINE-HYDROLYZING)"/>
    <property type="match status" value="1"/>
</dbReference>
<organism evidence="10 11">
    <name type="scientific">Rhodothermus profundi</name>
    <dbReference type="NCBI Taxonomy" id="633813"/>
    <lineage>
        <taxon>Bacteria</taxon>
        <taxon>Pseudomonadati</taxon>
        <taxon>Rhodothermota</taxon>
        <taxon>Rhodothermia</taxon>
        <taxon>Rhodothermales</taxon>
        <taxon>Rhodothermaceae</taxon>
        <taxon>Rhodothermus</taxon>
    </lineage>
</organism>
<accession>A0A1M6VCH1</accession>
<dbReference type="STRING" id="633813.SAMN04488087_1981"/>
<evidence type="ECO:0000256" key="6">
    <source>
        <dbReference type="ARBA" id="ARBA00022962"/>
    </source>
</evidence>
<dbReference type="GO" id="GO:0004066">
    <property type="term" value="F:asparagine synthase (glutamine-hydrolyzing) activity"/>
    <property type="evidence" value="ECO:0007669"/>
    <property type="project" value="UniProtKB-EC"/>
</dbReference>
<dbReference type="EC" id="6.3.5.4" evidence="3"/>
<dbReference type="PROSITE" id="PS51278">
    <property type="entry name" value="GATASE_TYPE_2"/>
    <property type="match status" value="1"/>
</dbReference>
<proteinExistence type="inferred from homology"/>
<evidence type="ECO:0000256" key="7">
    <source>
        <dbReference type="ARBA" id="ARBA00048741"/>
    </source>
</evidence>
<dbReference type="RefSeq" id="WP_072715815.1">
    <property type="nucleotide sequence ID" value="NZ_FRAU01000006.1"/>
</dbReference>
<dbReference type="NCBIfam" id="NF033535">
    <property type="entry name" value="lass_lactam_cya"/>
    <property type="match status" value="1"/>
</dbReference>
<dbReference type="Gene3D" id="3.60.20.10">
    <property type="entry name" value="Glutamine Phosphoribosylpyrophosphate, subunit 1, domain 1"/>
    <property type="match status" value="1"/>
</dbReference>
<evidence type="ECO:0000259" key="9">
    <source>
        <dbReference type="PROSITE" id="PS51278"/>
    </source>
</evidence>
<dbReference type="PIRSF" id="PIRSF001589">
    <property type="entry name" value="Asn_synthetase_glu-h"/>
    <property type="match status" value="1"/>
</dbReference>
<dbReference type="InterPro" id="IPR029055">
    <property type="entry name" value="Ntn_hydrolases_N"/>
</dbReference>
<dbReference type="InterPro" id="IPR001962">
    <property type="entry name" value="Asn_synthase"/>
</dbReference>
<feature type="domain" description="Glutamine amidotransferase type-2" evidence="9">
    <location>
        <begin position="2"/>
        <end position="214"/>
    </location>
</feature>
<keyword evidence="4 8" id="KW-0547">Nucleotide-binding</keyword>
<sequence length="678" mass="78834">MSAILGIIHFNGRPIALETLQPALKTLAHRGPDGHSYWQEGSVFLAHWMLHTTPESLHEQQPLIASEGDLVLVADARIDNRDELLRALQLRSRDAQPITDAELILAAYRRWGTACPDRLIGDFAFAIWDRQARRLFAARDGMGVRPFYYLYDRHRFAFATLLPAVRLLPEVPQDIDEEMILHFLAQTQYTEKERTFYQAIRRLPGGHALQVDVQGLRRWRYWQPDLEQELRFRTEAEYVEAFRACFEEAVRCRLRSAFPIGSQLSGGLDSSSVTSMAAYLLRPQVLHAGTAVFDRIPAAQRAHIDERKYAEAVIQRFPNLCPHVFQADQVSPLVHLDQILSIYGQPFFSTNYHIPVGVAQALKTHNVRVILSGLDGDSVLTYGWALLADLFYRGQWDQFAREVERFAQVEGLSARRVAQKFGGAILERWARSFQWWHFWKGGWYLQRRFDIPFRKLLMQAGVRPWVPVAWRRKREHQRLRQQEKLVRFSEAYHLSPLIEQWLAQHQTNRQRAWHPRQEHWAQLVGGIWQWVLEFANARIGWLAVEERFPFFDRRVISFSLQLPLSYKLRKGWARYLLRNALEGILPPVVQWRSSKANIGYGFTSGLLRFEAARIAQMVASSALLQPFVEPVRLRQAWDHLQARQADTNPTVDMALYLCLILQHWLKAVGAFPSWRKVE</sequence>
<dbReference type="GO" id="GO:0006529">
    <property type="term" value="P:asparagine biosynthetic process"/>
    <property type="evidence" value="ECO:0007669"/>
    <property type="project" value="InterPro"/>
</dbReference>
<dbReference type="Gene3D" id="3.40.50.620">
    <property type="entry name" value="HUPs"/>
    <property type="match status" value="2"/>
</dbReference>
<evidence type="ECO:0000313" key="11">
    <source>
        <dbReference type="Proteomes" id="UP000185812"/>
    </source>
</evidence>
<evidence type="ECO:0000256" key="1">
    <source>
        <dbReference type="ARBA" id="ARBA00005187"/>
    </source>
</evidence>
<keyword evidence="6" id="KW-0315">Glutamine amidotransferase</keyword>
<evidence type="ECO:0000256" key="5">
    <source>
        <dbReference type="ARBA" id="ARBA00022840"/>
    </source>
</evidence>
<evidence type="ECO:0000256" key="3">
    <source>
        <dbReference type="ARBA" id="ARBA00012737"/>
    </source>
</evidence>
<comment type="catalytic activity">
    <reaction evidence="7">
        <text>L-aspartate + L-glutamine + ATP + H2O = L-asparagine + L-glutamate + AMP + diphosphate + H(+)</text>
        <dbReference type="Rhea" id="RHEA:12228"/>
        <dbReference type="ChEBI" id="CHEBI:15377"/>
        <dbReference type="ChEBI" id="CHEBI:15378"/>
        <dbReference type="ChEBI" id="CHEBI:29985"/>
        <dbReference type="ChEBI" id="CHEBI:29991"/>
        <dbReference type="ChEBI" id="CHEBI:30616"/>
        <dbReference type="ChEBI" id="CHEBI:33019"/>
        <dbReference type="ChEBI" id="CHEBI:58048"/>
        <dbReference type="ChEBI" id="CHEBI:58359"/>
        <dbReference type="ChEBI" id="CHEBI:456215"/>
        <dbReference type="EC" id="6.3.5.4"/>
    </reaction>
</comment>
<dbReference type="Pfam" id="PF13537">
    <property type="entry name" value="GATase_7"/>
    <property type="match status" value="1"/>
</dbReference>
<dbReference type="AlphaFoldDB" id="A0A1M6VCH1"/>
<dbReference type="InterPro" id="IPR033738">
    <property type="entry name" value="AsnB_N"/>
</dbReference>
<evidence type="ECO:0000256" key="4">
    <source>
        <dbReference type="ARBA" id="ARBA00022741"/>
    </source>
</evidence>
<dbReference type="GO" id="GO:0005524">
    <property type="term" value="F:ATP binding"/>
    <property type="evidence" value="ECO:0007669"/>
    <property type="project" value="UniProtKB-KW"/>
</dbReference>
<comment type="similarity">
    <text evidence="2">Belongs to the asparagine synthetase family.</text>
</comment>
<dbReference type="Pfam" id="PF00733">
    <property type="entry name" value="Asn_synthase"/>
    <property type="match status" value="1"/>
</dbReference>